<dbReference type="PANTHER" id="PTHR32071">
    <property type="entry name" value="TRANSCRIPTIONAL REGULATORY PROTEIN"/>
    <property type="match status" value="1"/>
</dbReference>
<evidence type="ECO:0000256" key="7">
    <source>
        <dbReference type="ARBA" id="ARBA00023125"/>
    </source>
</evidence>
<dbReference type="SUPFAM" id="SSF46689">
    <property type="entry name" value="Homeodomain-like"/>
    <property type="match status" value="1"/>
</dbReference>
<protein>
    <submittedName>
        <fullName evidence="13">Sigma-54-dependent Fis family transcriptional regulator</fullName>
    </submittedName>
</protein>
<evidence type="ECO:0000259" key="11">
    <source>
        <dbReference type="PROSITE" id="PS50045"/>
    </source>
</evidence>
<sequence>MSQKPPCKVLIVDDDQSICLLLKQILGSAGYQVSSASSAAEGLKVLAEEQPDLVLLDMRLPDAWGLDVIPKIKEIDPDIPVIVITGHASIEDAVKAIKAGVYDYLQKPLHADHVLLAAAQAMERKNLLAENKYLQQTLNERYGFENIVAKSRPMMAVFGTIRKIAETKTTVLILGESGTGKELAARAVHFNSKRKGAKFVPINCGGIPETLLESELFGYVKGAFTGANGSKEGLFKIADKGTIFLDEIGTMPMSLQVKLLRALQEGVYYPLGSTVPTEVDVRVIAAANQNLEEAVKKGLFREDLFYRLNVIQIKLPPLRERRDDVMLLAHHFLKKYCAEQEKPIEGFAPEASDFLLRHDWPGNVRELENAVEHGVALCTGKLITLEDFPQRRASTRTEEVSLMIDKPLRQARDEYERRYIIGLLKVTGGNVTKAAEMAGIARQNLQLKLREYGISSKSYAPKNREQ</sequence>
<dbReference type="Gene3D" id="3.40.50.2300">
    <property type="match status" value="1"/>
</dbReference>
<dbReference type="PROSITE" id="PS00676">
    <property type="entry name" value="SIGMA54_INTERACT_2"/>
    <property type="match status" value="1"/>
</dbReference>
<keyword evidence="5" id="KW-0067">ATP-binding</keyword>
<dbReference type="Gene3D" id="3.40.50.300">
    <property type="entry name" value="P-loop containing nucleotide triphosphate hydrolases"/>
    <property type="match status" value="1"/>
</dbReference>
<dbReference type="PANTHER" id="PTHR32071:SF113">
    <property type="entry name" value="ALGINATE BIOSYNTHESIS TRANSCRIPTIONAL REGULATORY PROTEIN ALGB"/>
    <property type="match status" value="1"/>
</dbReference>
<dbReference type="SMART" id="SM00382">
    <property type="entry name" value="AAA"/>
    <property type="match status" value="1"/>
</dbReference>
<dbReference type="Pfam" id="PF25601">
    <property type="entry name" value="AAA_lid_14"/>
    <property type="match status" value="1"/>
</dbReference>
<keyword evidence="2" id="KW-0963">Cytoplasm</keyword>
<dbReference type="Proteomes" id="UP000736328">
    <property type="component" value="Unassembled WGS sequence"/>
</dbReference>
<dbReference type="Pfam" id="PF00072">
    <property type="entry name" value="Response_reg"/>
    <property type="match status" value="1"/>
</dbReference>
<keyword evidence="9" id="KW-0804">Transcription</keyword>
<dbReference type="GO" id="GO:0005737">
    <property type="term" value="C:cytoplasm"/>
    <property type="evidence" value="ECO:0007669"/>
    <property type="project" value="UniProtKB-SubCell"/>
</dbReference>
<name>A0A933I7X6_UNCT6</name>
<dbReference type="InterPro" id="IPR002197">
    <property type="entry name" value="HTH_Fis"/>
</dbReference>
<dbReference type="CDD" id="cd00009">
    <property type="entry name" value="AAA"/>
    <property type="match status" value="1"/>
</dbReference>
<keyword evidence="8" id="KW-0010">Activator</keyword>
<evidence type="ECO:0000256" key="3">
    <source>
        <dbReference type="ARBA" id="ARBA00022553"/>
    </source>
</evidence>
<dbReference type="PRINTS" id="PR01590">
    <property type="entry name" value="HTHFIS"/>
</dbReference>
<dbReference type="FunFam" id="1.10.8.60:FF:000014">
    <property type="entry name" value="DNA-binding transcriptional regulator NtrC"/>
    <property type="match status" value="1"/>
</dbReference>
<keyword evidence="4" id="KW-0547">Nucleotide-binding</keyword>
<comment type="caution">
    <text evidence="13">The sequence shown here is derived from an EMBL/GenBank/DDBJ whole genome shotgun (WGS) entry which is preliminary data.</text>
</comment>
<evidence type="ECO:0000256" key="6">
    <source>
        <dbReference type="ARBA" id="ARBA00023015"/>
    </source>
</evidence>
<evidence type="ECO:0000256" key="1">
    <source>
        <dbReference type="ARBA" id="ARBA00004496"/>
    </source>
</evidence>
<dbReference type="Pfam" id="PF00158">
    <property type="entry name" value="Sigma54_activat"/>
    <property type="match status" value="1"/>
</dbReference>
<dbReference type="InterPro" id="IPR009057">
    <property type="entry name" value="Homeodomain-like_sf"/>
</dbReference>
<dbReference type="InterPro" id="IPR058031">
    <property type="entry name" value="AAA_lid_NorR"/>
</dbReference>
<accession>A0A933I7X6</accession>
<dbReference type="Pfam" id="PF02954">
    <property type="entry name" value="HTH_8"/>
    <property type="match status" value="1"/>
</dbReference>
<dbReference type="PROSITE" id="PS00688">
    <property type="entry name" value="SIGMA54_INTERACT_3"/>
    <property type="match status" value="1"/>
</dbReference>
<proteinExistence type="predicted"/>
<dbReference type="InterPro" id="IPR025943">
    <property type="entry name" value="Sigma_54_int_dom_ATP-bd_2"/>
</dbReference>
<dbReference type="Gene3D" id="1.10.8.60">
    <property type="match status" value="1"/>
</dbReference>
<keyword evidence="6" id="KW-0805">Transcription regulation</keyword>
<dbReference type="PROSITE" id="PS50045">
    <property type="entry name" value="SIGMA54_INTERACT_4"/>
    <property type="match status" value="1"/>
</dbReference>
<keyword evidence="3 10" id="KW-0597">Phosphoprotein</keyword>
<evidence type="ECO:0000313" key="13">
    <source>
        <dbReference type="EMBL" id="MBI4726292.1"/>
    </source>
</evidence>
<dbReference type="FunFam" id="3.40.50.300:FF:000006">
    <property type="entry name" value="DNA-binding transcriptional regulator NtrC"/>
    <property type="match status" value="1"/>
</dbReference>
<dbReference type="FunFam" id="3.40.50.2300:FF:000018">
    <property type="entry name" value="DNA-binding transcriptional regulator NtrC"/>
    <property type="match status" value="1"/>
</dbReference>
<reference evidence="13" key="1">
    <citation type="submission" date="2020-07" db="EMBL/GenBank/DDBJ databases">
        <title>Huge and variable diversity of episymbiotic CPR bacteria and DPANN archaea in groundwater ecosystems.</title>
        <authorList>
            <person name="He C.Y."/>
            <person name="Keren R."/>
            <person name="Whittaker M."/>
            <person name="Farag I.F."/>
            <person name="Doudna J."/>
            <person name="Cate J.H.D."/>
            <person name="Banfield J.F."/>
        </authorList>
    </citation>
    <scope>NUCLEOTIDE SEQUENCE</scope>
    <source>
        <strain evidence="13">NC_groundwater_1520_Pr4_B-0.1um_53_5</strain>
    </source>
</reference>
<dbReference type="Gene3D" id="1.10.10.60">
    <property type="entry name" value="Homeodomain-like"/>
    <property type="match status" value="1"/>
</dbReference>
<evidence type="ECO:0000256" key="4">
    <source>
        <dbReference type="ARBA" id="ARBA00022741"/>
    </source>
</evidence>
<evidence type="ECO:0000256" key="8">
    <source>
        <dbReference type="ARBA" id="ARBA00023159"/>
    </source>
</evidence>
<feature type="modified residue" description="4-aspartylphosphate" evidence="10">
    <location>
        <position position="57"/>
    </location>
</feature>
<dbReference type="SUPFAM" id="SSF52540">
    <property type="entry name" value="P-loop containing nucleoside triphosphate hydrolases"/>
    <property type="match status" value="1"/>
</dbReference>
<organism evidence="13 14">
    <name type="scientific">candidate division TA06 bacterium</name>
    <dbReference type="NCBI Taxonomy" id="2250710"/>
    <lineage>
        <taxon>Bacteria</taxon>
        <taxon>Bacteria division TA06</taxon>
    </lineage>
</organism>
<evidence type="ECO:0000259" key="12">
    <source>
        <dbReference type="PROSITE" id="PS50110"/>
    </source>
</evidence>
<evidence type="ECO:0000256" key="9">
    <source>
        <dbReference type="ARBA" id="ARBA00023163"/>
    </source>
</evidence>
<evidence type="ECO:0000256" key="10">
    <source>
        <dbReference type="PROSITE-ProRule" id="PRU00169"/>
    </source>
</evidence>
<dbReference type="AlphaFoldDB" id="A0A933I7X6"/>
<dbReference type="InterPro" id="IPR001789">
    <property type="entry name" value="Sig_transdc_resp-reg_receiver"/>
</dbReference>
<dbReference type="InterPro" id="IPR027417">
    <property type="entry name" value="P-loop_NTPase"/>
</dbReference>
<dbReference type="GO" id="GO:0006355">
    <property type="term" value="P:regulation of DNA-templated transcription"/>
    <property type="evidence" value="ECO:0007669"/>
    <property type="project" value="InterPro"/>
</dbReference>
<dbReference type="SUPFAM" id="SSF52172">
    <property type="entry name" value="CheY-like"/>
    <property type="match status" value="1"/>
</dbReference>
<keyword evidence="7" id="KW-0238">DNA-binding</keyword>
<dbReference type="GO" id="GO:0005524">
    <property type="term" value="F:ATP binding"/>
    <property type="evidence" value="ECO:0007669"/>
    <property type="project" value="UniProtKB-KW"/>
</dbReference>
<dbReference type="InterPro" id="IPR003593">
    <property type="entry name" value="AAA+_ATPase"/>
</dbReference>
<dbReference type="InterPro" id="IPR011006">
    <property type="entry name" value="CheY-like_superfamily"/>
</dbReference>
<gene>
    <name evidence="13" type="ORF">HY768_03550</name>
</gene>
<dbReference type="InterPro" id="IPR025944">
    <property type="entry name" value="Sigma_54_int_dom_CS"/>
</dbReference>
<evidence type="ECO:0000256" key="2">
    <source>
        <dbReference type="ARBA" id="ARBA00022490"/>
    </source>
</evidence>
<dbReference type="SMART" id="SM00448">
    <property type="entry name" value="REC"/>
    <property type="match status" value="1"/>
</dbReference>
<dbReference type="EMBL" id="JACQXR010000043">
    <property type="protein sequence ID" value="MBI4726292.1"/>
    <property type="molecule type" value="Genomic_DNA"/>
</dbReference>
<dbReference type="InterPro" id="IPR002078">
    <property type="entry name" value="Sigma_54_int"/>
</dbReference>
<comment type="subcellular location">
    <subcellularLocation>
        <location evidence="1">Cytoplasm</location>
    </subcellularLocation>
</comment>
<dbReference type="GO" id="GO:0000160">
    <property type="term" value="P:phosphorelay signal transduction system"/>
    <property type="evidence" value="ECO:0007669"/>
    <property type="project" value="InterPro"/>
</dbReference>
<evidence type="ECO:0000313" key="14">
    <source>
        <dbReference type="Proteomes" id="UP000736328"/>
    </source>
</evidence>
<evidence type="ECO:0000256" key="5">
    <source>
        <dbReference type="ARBA" id="ARBA00022840"/>
    </source>
</evidence>
<feature type="domain" description="Response regulatory" evidence="12">
    <location>
        <begin position="8"/>
        <end position="122"/>
    </location>
</feature>
<dbReference type="PROSITE" id="PS50110">
    <property type="entry name" value="RESPONSE_REGULATORY"/>
    <property type="match status" value="1"/>
</dbReference>
<dbReference type="GO" id="GO:0043565">
    <property type="term" value="F:sequence-specific DNA binding"/>
    <property type="evidence" value="ECO:0007669"/>
    <property type="project" value="InterPro"/>
</dbReference>
<feature type="domain" description="Sigma-54 factor interaction" evidence="11">
    <location>
        <begin position="147"/>
        <end position="376"/>
    </location>
</feature>